<dbReference type="PANTHER" id="PTHR11661">
    <property type="entry name" value="60S RIBOSOMAL PROTEIN L12"/>
    <property type="match status" value="1"/>
</dbReference>
<dbReference type="SUPFAM" id="SSF46906">
    <property type="entry name" value="Ribosomal protein L11, C-terminal domain"/>
    <property type="match status" value="1"/>
</dbReference>
<dbReference type="GO" id="GO:0003735">
    <property type="term" value="F:structural constituent of ribosome"/>
    <property type="evidence" value="ECO:0007669"/>
    <property type="project" value="InterPro"/>
</dbReference>
<dbReference type="PROSITE" id="PS00359">
    <property type="entry name" value="RIBOSOMAL_L11"/>
    <property type="match status" value="1"/>
</dbReference>
<proteinExistence type="inferred from homology"/>
<sequence length="137" mass="14508">MLAKIKLQIPAGQANPAPPVGPALGQHGVNIMEFCKAFNAQTADKPGQIIPVEITVFEDRSFTFITKTPPASFLIKQAAGVDKGSAEPHKVKVAKLSQDQVRQIAETKMQDLNANDVDAAMKIIAGTARSMGIEVAG</sequence>
<dbReference type="GO" id="GO:0006412">
    <property type="term" value="P:translation"/>
    <property type="evidence" value="ECO:0007669"/>
    <property type="project" value="UniProtKB-UniRule"/>
</dbReference>
<comment type="function">
    <text evidence="7 9">Forms part of the ribosomal stalk which helps the ribosome interact with GTP-bound translation factors.</text>
</comment>
<protein>
    <recommendedName>
        <fullName evidence="7">Large ribosomal subunit protein uL11</fullName>
    </recommendedName>
</protein>
<evidence type="ECO:0000256" key="2">
    <source>
        <dbReference type="ARBA" id="ARBA00022481"/>
    </source>
</evidence>
<dbReference type="HAMAP" id="MF_00736">
    <property type="entry name" value="Ribosomal_uL11"/>
    <property type="match status" value="1"/>
</dbReference>
<organism evidence="12 13">
    <name type="scientific">Candidatus Aquicultor primus</name>
    <dbReference type="NCBI Taxonomy" id="1797195"/>
    <lineage>
        <taxon>Bacteria</taxon>
        <taxon>Bacillati</taxon>
        <taxon>Actinomycetota</taxon>
        <taxon>Candidatus Aquicultoria</taxon>
        <taxon>Candidatus Aquicultorales</taxon>
        <taxon>Candidatus Aquicultoraceae</taxon>
        <taxon>Candidatus Aquicultor</taxon>
    </lineage>
</organism>
<evidence type="ECO:0000256" key="5">
    <source>
        <dbReference type="ARBA" id="ARBA00022980"/>
    </source>
</evidence>
<evidence type="ECO:0000256" key="3">
    <source>
        <dbReference type="ARBA" id="ARBA00022730"/>
    </source>
</evidence>
<dbReference type="InterPro" id="IPR020785">
    <property type="entry name" value="Ribosomal_uL11_CS"/>
</dbReference>
<dbReference type="Gene3D" id="1.10.10.250">
    <property type="entry name" value="Ribosomal protein L11, C-terminal domain"/>
    <property type="match status" value="1"/>
</dbReference>
<feature type="domain" description="Large ribosomal subunit protein uL11 N-terminal" evidence="11">
    <location>
        <begin position="5"/>
        <end position="62"/>
    </location>
</feature>
<feature type="domain" description="Large ribosomal subunit protein uL11 C-terminal" evidence="10">
    <location>
        <begin position="67"/>
        <end position="135"/>
    </location>
</feature>
<dbReference type="InterPro" id="IPR006519">
    <property type="entry name" value="Ribosomal_uL11_bac-typ"/>
</dbReference>
<comment type="caution">
    <text evidence="12">The sequence shown here is derived from an EMBL/GenBank/DDBJ whole genome shotgun (WGS) entry which is preliminary data.</text>
</comment>
<dbReference type="Gene3D" id="3.30.1550.10">
    <property type="entry name" value="Ribosomal protein L11/L12, N-terminal domain"/>
    <property type="match status" value="1"/>
</dbReference>
<keyword evidence="6 7" id="KW-0687">Ribonucleoprotein</keyword>
<dbReference type="InterPro" id="IPR020783">
    <property type="entry name" value="Ribosomal_uL11_C"/>
</dbReference>
<evidence type="ECO:0000256" key="7">
    <source>
        <dbReference type="HAMAP-Rule" id="MF_00736"/>
    </source>
</evidence>
<keyword evidence="3 7" id="KW-0699">rRNA-binding</keyword>
<dbReference type="Pfam" id="PF03946">
    <property type="entry name" value="Ribosomal_L11_N"/>
    <property type="match status" value="1"/>
</dbReference>
<evidence type="ECO:0000256" key="6">
    <source>
        <dbReference type="ARBA" id="ARBA00023274"/>
    </source>
</evidence>
<dbReference type="InterPro" id="IPR020784">
    <property type="entry name" value="Ribosomal_uL11_N"/>
</dbReference>
<keyword evidence="4 7" id="KW-0694">RNA-binding</keyword>
<keyword evidence="5 7" id="KW-0689">Ribosomal protein</keyword>
<dbReference type="GO" id="GO:0070180">
    <property type="term" value="F:large ribosomal subunit rRNA binding"/>
    <property type="evidence" value="ECO:0007669"/>
    <property type="project" value="UniProtKB-UniRule"/>
</dbReference>
<dbReference type="Pfam" id="PF00298">
    <property type="entry name" value="Ribosomal_L11"/>
    <property type="match status" value="1"/>
</dbReference>
<evidence type="ECO:0000259" key="11">
    <source>
        <dbReference type="Pfam" id="PF03946"/>
    </source>
</evidence>
<dbReference type="GO" id="GO:0022625">
    <property type="term" value="C:cytosolic large ribosomal subunit"/>
    <property type="evidence" value="ECO:0007669"/>
    <property type="project" value="TreeGrafter"/>
</dbReference>
<dbReference type="FunFam" id="3.30.1550.10:FF:000001">
    <property type="entry name" value="50S ribosomal protein L11"/>
    <property type="match status" value="1"/>
</dbReference>
<evidence type="ECO:0000256" key="4">
    <source>
        <dbReference type="ARBA" id="ARBA00022884"/>
    </source>
</evidence>
<dbReference type="CDD" id="cd00349">
    <property type="entry name" value="Ribosomal_L11"/>
    <property type="match status" value="1"/>
</dbReference>
<dbReference type="EMBL" id="MELI01000094">
    <property type="protein sequence ID" value="OFW32508.1"/>
    <property type="molecule type" value="Genomic_DNA"/>
</dbReference>
<evidence type="ECO:0000313" key="13">
    <source>
        <dbReference type="Proteomes" id="UP000178086"/>
    </source>
</evidence>
<comment type="subunit">
    <text evidence="7">Part of the ribosomal stalk of the 50S ribosomal subunit. Interacts with L10 and the large rRNA to form the base of the stalk. L10 forms an elongated spine to which L12 dimers bind in a sequential fashion forming a multimeric L10(L12)X complex.</text>
</comment>
<dbReference type="Proteomes" id="UP000178086">
    <property type="component" value="Unassembled WGS sequence"/>
</dbReference>
<reference evidence="12 13" key="1">
    <citation type="journal article" date="2016" name="Nat. Commun.">
        <title>Thousands of microbial genomes shed light on interconnected biogeochemical processes in an aquifer system.</title>
        <authorList>
            <person name="Anantharaman K."/>
            <person name="Brown C.T."/>
            <person name="Hug L.A."/>
            <person name="Sharon I."/>
            <person name="Castelle C.J."/>
            <person name="Probst A.J."/>
            <person name="Thomas B.C."/>
            <person name="Singh A."/>
            <person name="Wilkins M.J."/>
            <person name="Karaoz U."/>
            <person name="Brodie E.L."/>
            <person name="Williams K.H."/>
            <person name="Hubbard S.S."/>
            <person name="Banfield J.F."/>
        </authorList>
    </citation>
    <scope>NUCLEOTIDE SEQUENCE [LARGE SCALE GENOMIC DNA]</scope>
</reference>
<evidence type="ECO:0000259" key="10">
    <source>
        <dbReference type="Pfam" id="PF00298"/>
    </source>
</evidence>
<dbReference type="NCBIfam" id="TIGR01632">
    <property type="entry name" value="L11_bact"/>
    <property type="match status" value="1"/>
</dbReference>
<name>A0A1F2UHM9_9ACTN</name>
<dbReference type="FunFam" id="1.10.10.250:FF:000001">
    <property type="entry name" value="50S ribosomal protein L11"/>
    <property type="match status" value="1"/>
</dbReference>
<dbReference type="InterPro" id="IPR036769">
    <property type="entry name" value="Ribosomal_uL11_C_sf"/>
</dbReference>
<keyword evidence="2 7" id="KW-0488">Methylation</keyword>
<evidence type="ECO:0000256" key="9">
    <source>
        <dbReference type="RuleBase" id="RU003979"/>
    </source>
</evidence>
<dbReference type="SUPFAM" id="SSF54747">
    <property type="entry name" value="Ribosomal L11/L12e N-terminal domain"/>
    <property type="match status" value="1"/>
</dbReference>
<evidence type="ECO:0000313" key="12">
    <source>
        <dbReference type="EMBL" id="OFW32508.1"/>
    </source>
</evidence>
<gene>
    <name evidence="7" type="primary">rplK</name>
    <name evidence="12" type="ORF">A2074_03785</name>
</gene>
<comment type="PTM">
    <text evidence="7 9">One or more lysine residues are methylated.</text>
</comment>
<dbReference type="SMART" id="SM00649">
    <property type="entry name" value="RL11"/>
    <property type="match status" value="1"/>
</dbReference>
<accession>A0A1F2UHM9</accession>
<dbReference type="PANTHER" id="PTHR11661:SF1">
    <property type="entry name" value="LARGE RIBOSOMAL SUBUNIT PROTEIN UL11M"/>
    <property type="match status" value="1"/>
</dbReference>
<dbReference type="InterPro" id="IPR036796">
    <property type="entry name" value="Ribosomal_uL11_N_sf"/>
</dbReference>
<evidence type="ECO:0000256" key="8">
    <source>
        <dbReference type="RuleBase" id="RU003978"/>
    </source>
</evidence>
<evidence type="ECO:0000256" key="1">
    <source>
        <dbReference type="ARBA" id="ARBA00010537"/>
    </source>
</evidence>
<comment type="similarity">
    <text evidence="1 7 8">Belongs to the universal ribosomal protein uL11 family.</text>
</comment>
<dbReference type="InterPro" id="IPR000911">
    <property type="entry name" value="Ribosomal_uL11"/>
</dbReference>
<dbReference type="AlphaFoldDB" id="A0A1F2UHM9"/>